<dbReference type="Proteomes" id="UP000189883">
    <property type="component" value="Chromosome"/>
</dbReference>
<evidence type="ECO:0000256" key="2">
    <source>
        <dbReference type="ARBA" id="ARBA00007118"/>
    </source>
</evidence>
<dbReference type="OrthoDB" id="9809288at2"/>
<organism evidence="7 8">
    <name type="scientific">Riemerella anatipestifer</name>
    <name type="common">Moraxella anatipestifer</name>
    <dbReference type="NCBI Taxonomy" id="34085"/>
    <lineage>
        <taxon>Bacteria</taxon>
        <taxon>Pseudomonadati</taxon>
        <taxon>Bacteroidota</taxon>
        <taxon>Flavobacteriia</taxon>
        <taxon>Flavobacteriales</taxon>
        <taxon>Weeksellaceae</taxon>
        <taxon>Riemerella</taxon>
    </lineage>
</organism>
<keyword evidence="6" id="KW-0560">Oxidoreductase</keyword>
<name>A0A1A5HI36_RIEAN</name>
<gene>
    <name evidence="7" type="ORF">AB406_1164</name>
</gene>
<evidence type="ECO:0000313" key="7">
    <source>
        <dbReference type="EMBL" id="AQY22112.1"/>
    </source>
</evidence>
<protein>
    <submittedName>
        <fullName evidence="7">Putative NAD(P)H nitroreductase</fullName>
    </submittedName>
</protein>
<dbReference type="PANTHER" id="PTHR43673:SF2">
    <property type="entry name" value="NITROREDUCTASE"/>
    <property type="match status" value="1"/>
</dbReference>
<dbReference type="CDD" id="cd02149">
    <property type="entry name" value="NfsB-like"/>
    <property type="match status" value="1"/>
</dbReference>
<dbReference type="EMBL" id="CP011859">
    <property type="protein sequence ID" value="AQY22112.1"/>
    <property type="molecule type" value="Genomic_DNA"/>
</dbReference>
<evidence type="ECO:0000256" key="6">
    <source>
        <dbReference type="ARBA" id="ARBA00023002"/>
    </source>
</evidence>
<dbReference type="AlphaFoldDB" id="A0A1A5HI36"/>
<dbReference type="InterPro" id="IPR033878">
    <property type="entry name" value="NfsB-like"/>
</dbReference>
<dbReference type="RefSeq" id="WP_064970952.1">
    <property type="nucleotide sequence ID" value="NZ_CP011859.1"/>
</dbReference>
<dbReference type="GO" id="GO:0016491">
    <property type="term" value="F:oxidoreductase activity"/>
    <property type="evidence" value="ECO:0007669"/>
    <property type="project" value="UniProtKB-KW"/>
</dbReference>
<keyword evidence="3" id="KW-0285">Flavoprotein</keyword>
<comment type="cofactor">
    <cofactor evidence="1">
        <name>FMN</name>
        <dbReference type="ChEBI" id="CHEBI:58210"/>
    </cofactor>
</comment>
<dbReference type="InterPro" id="IPR000415">
    <property type="entry name" value="Nitroreductase-like"/>
</dbReference>
<reference evidence="7 8" key="1">
    <citation type="submission" date="2015-06" db="EMBL/GenBank/DDBJ databases">
        <title>R. anatipestifer strain HXb2 is the most virulent strain so far, and the genome sequence would help us uncover the pathogenesis.</title>
        <authorList>
            <person name="Hu Q."/>
            <person name="Qi J."/>
            <person name="Bo H."/>
            <person name="Liu G."/>
            <person name="Tao M."/>
            <person name="Ding Y."/>
            <person name="Xue Y."/>
        </authorList>
    </citation>
    <scope>NUCLEOTIDE SEQUENCE [LARGE SCALE GENOMIC DNA]</scope>
    <source>
        <strain evidence="7 8">HXb2</strain>
    </source>
</reference>
<keyword evidence="4" id="KW-0288">FMN</keyword>
<dbReference type="Gene3D" id="3.40.109.10">
    <property type="entry name" value="NADH Oxidase"/>
    <property type="match status" value="1"/>
</dbReference>
<sequence>MNYIDALNKRYSVKKFDTEKKVTEDTLSRILEAGRLSASSLGLQPYRVLVISSPSKKEDLASAFYNPSQTSTCSHLLVIISKKELEKNYVDSYFNLISKERQAPLEALQPFRNSVEGYINRHNSETLPYWNEKQAYILLSNFIFSAALEGVDTCPMEGFDAHKVTEILNIDASKEIPTVCLALGYRAHDDLFQHGKKVRKPSEDLFQYIK</sequence>
<evidence type="ECO:0000256" key="1">
    <source>
        <dbReference type="ARBA" id="ARBA00001917"/>
    </source>
</evidence>
<evidence type="ECO:0000256" key="4">
    <source>
        <dbReference type="ARBA" id="ARBA00022643"/>
    </source>
</evidence>
<evidence type="ECO:0000313" key="8">
    <source>
        <dbReference type="Proteomes" id="UP000189883"/>
    </source>
</evidence>
<comment type="similarity">
    <text evidence="2">Belongs to the nitroreductase family.</text>
</comment>
<accession>A0A1A5HI36</accession>
<dbReference type="SUPFAM" id="SSF55469">
    <property type="entry name" value="FMN-dependent nitroreductase-like"/>
    <property type="match status" value="1"/>
</dbReference>
<evidence type="ECO:0000256" key="3">
    <source>
        <dbReference type="ARBA" id="ARBA00022630"/>
    </source>
</evidence>
<evidence type="ECO:0000256" key="5">
    <source>
        <dbReference type="ARBA" id="ARBA00022857"/>
    </source>
</evidence>
<dbReference type="PANTHER" id="PTHR43673">
    <property type="entry name" value="NAD(P)H NITROREDUCTASE YDGI-RELATED"/>
    <property type="match status" value="1"/>
</dbReference>
<dbReference type="Pfam" id="PF00881">
    <property type="entry name" value="Nitroreductase"/>
    <property type="match status" value="1"/>
</dbReference>
<proteinExistence type="inferred from homology"/>
<dbReference type="InterPro" id="IPR029479">
    <property type="entry name" value="Nitroreductase"/>
</dbReference>
<keyword evidence="5" id="KW-0521">NADP</keyword>